<dbReference type="Gene3D" id="3.90.550.10">
    <property type="entry name" value="Spore Coat Polysaccharide Biosynthesis Protein SpsA, Chain A"/>
    <property type="match status" value="1"/>
</dbReference>
<dbReference type="InterPro" id="IPR018641">
    <property type="entry name" value="Trfase_1_rSAM/seldom-assoc"/>
</dbReference>
<dbReference type="Proteomes" id="UP001595887">
    <property type="component" value="Unassembled WGS sequence"/>
</dbReference>
<accession>A0ABV8RFD1</accession>
<dbReference type="InterPro" id="IPR029044">
    <property type="entry name" value="Nucleotide-diphossugar_trans"/>
</dbReference>
<dbReference type="NCBIfam" id="TIGR04282">
    <property type="entry name" value="glyco_like_cofC"/>
    <property type="match status" value="1"/>
</dbReference>
<proteinExistence type="predicted"/>
<sequence length="199" mass="21788">MTRPLVRAVLFTRYPVAGEAKTRLIPAVGAQAAADIHAALTLRTVDILKQCDCHLEIAITGAPIADFRKWLGEDICFKRQQEGDLTDRLLAEIDPAPLIFFGSDTPDLSEDIVAEAIAALGHHDLVVGPAEDGGYYLIGMRQAAAGLFTDMPWSTDKVLTQTLARAAALNMTVHQTRLLSDCDTPDDLKKWPWLNIWPA</sequence>
<comment type="caution">
    <text evidence="1">The sequence shown here is derived from an EMBL/GenBank/DDBJ whole genome shotgun (WGS) entry which is preliminary data.</text>
</comment>
<dbReference type="PANTHER" id="PTHR36529">
    <property type="entry name" value="SLL1095 PROTEIN"/>
    <property type="match status" value="1"/>
</dbReference>
<dbReference type="SUPFAM" id="SSF53448">
    <property type="entry name" value="Nucleotide-diphospho-sugar transferases"/>
    <property type="match status" value="1"/>
</dbReference>
<organism evidence="1 2">
    <name type="scientific">Sphingorhabdus arenilitoris</name>
    <dbReference type="NCBI Taxonomy" id="1490041"/>
    <lineage>
        <taxon>Bacteria</taxon>
        <taxon>Pseudomonadati</taxon>
        <taxon>Pseudomonadota</taxon>
        <taxon>Alphaproteobacteria</taxon>
        <taxon>Sphingomonadales</taxon>
        <taxon>Sphingomonadaceae</taxon>
        <taxon>Sphingorhabdus</taxon>
    </lineage>
</organism>
<keyword evidence="2" id="KW-1185">Reference proteome</keyword>
<dbReference type="EMBL" id="JBHSDH010000006">
    <property type="protein sequence ID" value="MFC4290966.1"/>
    <property type="molecule type" value="Genomic_DNA"/>
</dbReference>
<dbReference type="PANTHER" id="PTHR36529:SF1">
    <property type="entry name" value="GLYCOSYLTRANSFERASE"/>
    <property type="match status" value="1"/>
</dbReference>
<reference evidence="2" key="1">
    <citation type="journal article" date="2019" name="Int. J. Syst. Evol. Microbiol.">
        <title>The Global Catalogue of Microorganisms (GCM) 10K type strain sequencing project: providing services to taxonomists for standard genome sequencing and annotation.</title>
        <authorList>
            <consortium name="The Broad Institute Genomics Platform"/>
            <consortium name="The Broad Institute Genome Sequencing Center for Infectious Disease"/>
            <person name="Wu L."/>
            <person name="Ma J."/>
        </authorList>
    </citation>
    <scope>NUCLEOTIDE SEQUENCE [LARGE SCALE GENOMIC DNA]</scope>
    <source>
        <strain evidence="2">CECT 8531</strain>
    </source>
</reference>
<dbReference type="Pfam" id="PF09837">
    <property type="entry name" value="DUF2064"/>
    <property type="match status" value="1"/>
</dbReference>
<dbReference type="RefSeq" id="WP_381420567.1">
    <property type="nucleotide sequence ID" value="NZ_JBHSDH010000006.1"/>
</dbReference>
<evidence type="ECO:0000313" key="1">
    <source>
        <dbReference type="EMBL" id="MFC4290966.1"/>
    </source>
</evidence>
<protein>
    <submittedName>
        <fullName evidence="1">TIGR04282 family arsenosugar biosynthesis glycosyltransferase</fullName>
    </submittedName>
</protein>
<evidence type="ECO:0000313" key="2">
    <source>
        <dbReference type="Proteomes" id="UP001595887"/>
    </source>
</evidence>
<name>A0ABV8RFD1_9SPHN</name>
<gene>
    <name evidence="1" type="ORF">ACFOWX_00870</name>
</gene>